<proteinExistence type="predicted"/>
<gene>
    <name evidence="6" type="ORF">P167DRAFT_486242</name>
</gene>
<dbReference type="Gene3D" id="3.20.20.140">
    <property type="entry name" value="Metal-dependent hydrolases"/>
    <property type="match status" value="1"/>
</dbReference>
<dbReference type="UniPathway" id="UPA00603">
    <property type="reaction ID" value="UER00660"/>
</dbReference>
<dbReference type="GO" id="GO:0006147">
    <property type="term" value="P:guanine catabolic process"/>
    <property type="evidence" value="ECO:0007669"/>
    <property type="project" value="UniProtKB-UniPathway"/>
</dbReference>
<dbReference type="AlphaFoldDB" id="A0A3N4KSE4"/>
<dbReference type="InterPro" id="IPR006680">
    <property type="entry name" value="Amidohydro-rel"/>
</dbReference>
<dbReference type="Gene3D" id="2.30.40.10">
    <property type="entry name" value="Urease, subunit C, domain 1"/>
    <property type="match status" value="1"/>
</dbReference>
<dbReference type="InterPro" id="IPR011059">
    <property type="entry name" value="Metal-dep_hydrolase_composite"/>
</dbReference>
<evidence type="ECO:0000256" key="3">
    <source>
        <dbReference type="ARBA" id="ARBA00022801"/>
    </source>
</evidence>
<dbReference type="InParanoid" id="A0A3N4KSE4"/>
<comment type="cofactor">
    <cofactor evidence="1">
        <name>Zn(2+)</name>
        <dbReference type="ChEBI" id="CHEBI:29105"/>
    </cofactor>
</comment>
<dbReference type="Pfam" id="PF01979">
    <property type="entry name" value="Amidohydro_1"/>
    <property type="match status" value="1"/>
</dbReference>
<dbReference type="STRING" id="1392247.A0A3N4KSE4"/>
<reference evidence="6 7" key="1">
    <citation type="journal article" date="2018" name="Nat. Ecol. Evol.">
        <title>Pezizomycetes genomes reveal the molecular basis of ectomycorrhizal truffle lifestyle.</title>
        <authorList>
            <person name="Murat C."/>
            <person name="Payen T."/>
            <person name="Noel B."/>
            <person name="Kuo A."/>
            <person name="Morin E."/>
            <person name="Chen J."/>
            <person name="Kohler A."/>
            <person name="Krizsan K."/>
            <person name="Balestrini R."/>
            <person name="Da Silva C."/>
            <person name="Montanini B."/>
            <person name="Hainaut M."/>
            <person name="Levati E."/>
            <person name="Barry K.W."/>
            <person name="Belfiori B."/>
            <person name="Cichocki N."/>
            <person name="Clum A."/>
            <person name="Dockter R.B."/>
            <person name="Fauchery L."/>
            <person name="Guy J."/>
            <person name="Iotti M."/>
            <person name="Le Tacon F."/>
            <person name="Lindquist E.A."/>
            <person name="Lipzen A."/>
            <person name="Malagnac F."/>
            <person name="Mello A."/>
            <person name="Molinier V."/>
            <person name="Miyauchi S."/>
            <person name="Poulain J."/>
            <person name="Riccioni C."/>
            <person name="Rubini A."/>
            <person name="Sitrit Y."/>
            <person name="Splivallo R."/>
            <person name="Traeger S."/>
            <person name="Wang M."/>
            <person name="Zifcakova L."/>
            <person name="Wipf D."/>
            <person name="Zambonelli A."/>
            <person name="Paolocci F."/>
            <person name="Nowrousian M."/>
            <person name="Ottonello S."/>
            <person name="Baldrian P."/>
            <person name="Spatafora J.W."/>
            <person name="Henrissat B."/>
            <person name="Nagy L.G."/>
            <person name="Aury J.M."/>
            <person name="Wincker P."/>
            <person name="Grigoriev I.V."/>
            <person name="Bonfante P."/>
            <person name="Martin F.M."/>
        </authorList>
    </citation>
    <scope>NUCLEOTIDE SEQUENCE [LARGE SCALE GENOMIC DNA]</scope>
    <source>
        <strain evidence="6 7">CCBAS932</strain>
    </source>
</reference>
<evidence type="ECO:0000313" key="7">
    <source>
        <dbReference type="Proteomes" id="UP000277580"/>
    </source>
</evidence>
<dbReference type="InterPro" id="IPR032466">
    <property type="entry name" value="Metal_Hydrolase"/>
</dbReference>
<organism evidence="6 7">
    <name type="scientific">Morchella conica CCBAS932</name>
    <dbReference type="NCBI Taxonomy" id="1392247"/>
    <lineage>
        <taxon>Eukaryota</taxon>
        <taxon>Fungi</taxon>
        <taxon>Dikarya</taxon>
        <taxon>Ascomycota</taxon>
        <taxon>Pezizomycotina</taxon>
        <taxon>Pezizomycetes</taxon>
        <taxon>Pezizales</taxon>
        <taxon>Morchellaceae</taxon>
        <taxon>Morchella</taxon>
    </lineage>
</organism>
<accession>A0A3N4KSE4</accession>
<protein>
    <submittedName>
        <fullName evidence="6">Metallo-dependent hydrolase</fullName>
    </submittedName>
</protein>
<feature type="domain" description="Amidohydrolase-related" evidence="5">
    <location>
        <begin position="87"/>
        <end position="472"/>
    </location>
</feature>
<dbReference type="SUPFAM" id="SSF51556">
    <property type="entry name" value="Metallo-dependent hydrolases"/>
    <property type="match status" value="1"/>
</dbReference>
<dbReference type="InterPro" id="IPR051607">
    <property type="entry name" value="Metallo-dep_hydrolases"/>
</dbReference>
<evidence type="ECO:0000259" key="5">
    <source>
        <dbReference type="Pfam" id="PF01979"/>
    </source>
</evidence>
<dbReference type="OrthoDB" id="194468at2759"/>
<dbReference type="GO" id="GO:0005829">
    <property type="term" value="C:cytosol"/>
    <property type="evidence" value="ECO:0007669"/>
    <property type="project" value="TreeGrafter"/>
</dbReference>
<keyword evidence="7" id="KW-1185">Reference proteome</keyword>
<dbReference type="SUPFAM" id="SSF51338">
    <property type="entry name" value="Composite domain of metallo-dependent hydrolases"/>
    <property type="match status" value="1"/>
</dbReference>
<name>A0A3N4KSE4_9PEZI</name>
<evidence type="ECO:0000256" key="4">
    <source>
        <dbReference type="ARBA" id="ARBA00022833"/>
    </source>
</evidence>
<dbReference type="GO" id="GO:0008270">
    <property type="term" value="F:zinc ion binding"/>
    <property type="evidence" value="ECO:0007669"/>
    <property type="project" value="TreeGrafter"/>
</dbReference>
<dbReference type="EMBL" id="ML119123">
    <property type="protein sequence ID" value="RPB13427.1"/>
    <property type="molecule type" value="Genomic_DNA"/>
</dbReference>
<dbReference type="GO" id="GO:0008892">
    <property type="term" value="F:guanine deaminase activity"/>
    <property type="evidence" value="ECO:0007669"/>
    <property type="project" value="TreeGrafter"/>
</dbReference>
<sequence>MARFTTPADIPSTVEKYVITGTFIDAPTPKALRVRENCEIVVDARSGRIEAIRDADVGAVGNRKSDAEKEKAGAENIVRVDMGATQVVCPGLIDCHVHAPQFRQLGTKTDVPLVEWLEKYTFPEEAAFTSITHAERIYTALVRRLLRNGTTTALYFGSNHLPATRVLADTCARSGQRAFVGKTCSDQFLPDNYVETTGASLKDTESFITYCREKWPSEAGLVKPVVTPRFVPTCSAELLDGLGKLAAKYNCHVQTHASESVDEVAWVAELYQNEKRDIKILQRFGLLTDKTVLAHCCHLYDEEVGEVVRVGAAVTSCPYSNILFARATVPIPHFKSLGLKIGMGSDIAGGMSSSLWTNMRLATLQDRIDSFSPRGGDKPAGKENWVVDYKYAFHVATVGGAEALGIGKEVGLFEVGMRWDALLVDYGLEDMAFENLRDDGVSVVNVRDGFERFVNCGDDRNIVGVWVDGKMVCERK</sequence>
<dbReference type="Proteomes" id="UP000277580">
    <property type="component" value="Unassembled WGS sequence"/>
</dbReference>
<dbReference type="PANTHER" id="PTHR11271:SF6">
    <property type="entry name" value="GUANINE DEAMINASE"/>
    <property type="match status" value="1"/>
</dbReference>
<evidence type="ECO:0000256" key="2">
    <source>
        <dbReference type="ARBA" id="ARBA00022723"/>
    </source>
</evidence>
<keyword evidence="4" id="KW-0862">Zinc</keyword>
<evidence type="ECO:0000313" key="6">
    <source>
        <dbReference type="EMBL" id="RPB13427.1"/>
    </source>
</evidence>
<evidence type="ECO:0000256" key="1">
    <source>
        <dbReference type="ARBA" id="ARBA00001947"/>
    </source>
</evidence>
<dbReference type="PANTHER" id="PTHR11271">
    <property type="entry name" value="GUANINE DEAMINASE"/>
    <property type="match status" value="1"/>
</dbReference>
<keyword evidence="2" id="KW-0479">Metal-binding</keyword>
<keyword evidence="3 6" id="KW-0378">Hydrolase</keyword>